<dbReference type="PROSITE" id="PS51257">
    <property type="entry name" value="PROKAR_LIPOPROTEIN"/>
    <property type="match status" value="1"/>
</dbReference>
<reference evidence="1" key="2">
    <citation type="journal article" date="2015" name="Data Brief">
        <title>Shoot transcriptome of the giant reed, Arundo donax.</title>
        <authorList>
            <person name="Barrero R.A."/>
            <person name="Guerrero F.D."/>
            <person name="Moolhuijzen P."/>
            <person name="Goolsby J.A."/>
            <person name="Tidwell J."/>
            <person name="Bellgard S.E."/>
            <person name="Bellgard M.I."/>
        </authorList>
    </citation>
    <scope>NUCLEOTIDE SEQUENCE</scope>
    <source>
        <tissue evidence="1">Shoot tissue taken approximately 20 cm above the soil surface</tissue>
    </source>
</reference>
<name>A0A0A9B9N8_ARUDO</name>
<dbReference type="EMBL" id="GBRH01241883">
    <property type="protein sequence ID" value="JAD56012.1"/>
    <property type="molecule type" value="Transcribed_RNA"/>
</dbReference>
<sequence length="31" mass="3525">MLMEKQLSQTTKQAMSGKLGMLLTPWWLLGC</sequence>
<accession>A0A0A9B9N8</accession>
<dbReference type="AlphaFoldDB" id="A0A0A9B9N8"/>
<organism evidence="1">
    <name type="scientific">Arundo donax</name>
    <name type="common">Giant reed</name>
    <name type="synonym">Donax arundinaceus</name>
    <dbReference type="NCBI Taxonomy" id="35708"/>
    <lineage>
        <taxon>Eukaryota</taxon>
        <taxon>Viridiplantae</taxon>
        <taxon>Streptophyta</taxon>
        <taxon>Embryophyta</taxon>
        <taxon>Tracheophyta</taxon>
        <taxon>Spermatophyta</taxon>
        <taxon>Magnoliopsida</taxon>
        <taxon>Liliopsida</taxon>
        <taxon>Poales</taxon>
        <taxon>Poaceae</taxon>
        <taxon>PACMAD clade</taxon>
        <taxon>Arundinoideae</taxon>
        <taxon>Arundineae</taxon>
        <taxon>Arundo</taxon>
    </lineage>
</organism>
<proteinExistence type="predicted"/>
<reference evidence="1" key="1">
    <citation type="submission" date="2014-09" db="EMBL/GenBank/DDBJ databases">
        <authorList>
            <person name="Magalhaes I.L.F."/>
            <person name="Oliveira U."/>
            <person name="Santos F.R."/>
            <person name="Vidigal T.H.D.A."/>
            <person name="Brescovit A.D."/>
            <person name="Santos A.J."/>
        </authorList>
    </citation>
    <scope>NUCLEOTIDE SEQUENCE</scope>
    <source>
        <tissue evidence="1">Shoot tissue taken approximately 20 cm above the soil surface</tissue>
    </source>
</reference>
<protein>
    <submittedName>
        <fullName evidence="1">Uncharacterized protein</fullName>
    </submittedName>
</protein>
<evidence type="ECO:0000313" key="1">
    <source>
        <dbReference type="EMBL" id="JAD56012.1"/>
    </source>
</evidence>